<organism evidence="2 3">
    <name type="scientific">Sporosarcina jeotgali</name>
    <dbReference type="NCBI Taxonomy" id="3020056"/>
    <lineage>
        <taxon>Bacteria</taxon>
        <taxon>Bacillati</taxon>
        <taxon>Bacillota</taxon>
        <taxon>Bacilli</taxon>
        <taxon>Bacillales</taxon>
        <taxon>Caryophanaceae</taxon>
        <taxon>Sporosarcina</taxon>
    </lineage>
</organism>
<sequence>MKKWRLIVFAVPLLFYSLYTVAATLFIRTTSIGIRKKVRNGNGIVLTFDDGPNPLYTPKLLDLLAHHTIKAVFFVVGEHAENNPEIIQRMHEEGHSIGIHHYKHVSNWRLTPEQTRQQISRTAEVIKRITGSEPVFYRPPWGRFNLAAPIVSRRYETIMWSYILGDWKVRTCKETLAEKLRAIPADGSIVVLHDDGSNPEADDKAPAHMLSVLESYIQETTENGIRFLSPDELMMSGQGQSHVH</sequence>
<dbReference type="SUPFAM" id="SSF88713">
    <property type="entry name" value="Glycoside hydrolase/deacetylase"/>
    <property type="match status" value="1"/>
</dbReference>
<evidence type="ECO:0000313" key="3">
    <source>
        <dbReference type="Proteomes" id="UP001303532"/>
    </source>
</evidence>
<dbReference type="PANTHER" id="PTHR10587">
    <property type="entry name" value="GLYCOSYL TRANSFERASE-RELATED"/>
    <property type="match status" value="1"/>
</dbReference>
<dbReference type="InterPro" id="IPR011330">
    <property type="entry name" value="Glyco_hydro/deAcase_b/a-brl"/>
</dbReference>
<dbReference type="RefSeq" id="WP_323692479.1">
    <property type="nucleotide sequence ID" value="NZ_CP116341.1"/>
</dbReference>
<reference evidence="2 3" key="1">
    <citation type="submission" date="2023-01" db="EMBL/GenBank/DDBJ databases">
        <title>Sporosarcina sp. nov., isolated from Korean tranditional fermented seafood 'Jeotgal'.</title>
        <authorList>
            <person name="Yang A.-I."/>
        </authorList>
    </citation>
    <scope>NUCLEOTIDE SEQUENCE [LARGE SCALE GENOMIC DNA]</scope>
    <source>
        <strain evidence="2 3">B2O-1</strain>
    </source>
</reference>
<dbReference type="InterPro" id="IPR050248">
    <property type="entry name" value="Polysacc_deacetylase_ArnD"/>
</dbReference>
<dbReference type="InterPro" id="IPR002509">
    <property type="entry name" value="NODB_dom"/>
</dbReference>
<dbReference type="PANTHER" id="PTHR10587:SF137">
    <property type="entry name" value="4-DEOXY-4-FORMAMIDO-L-ARABINOSE-PHOSPHOUNDECAPRENOL DEFORMYLASE ARND-RELATED"/>
    <property type="match status" value="1"/>
</dbReference>
<dbReference type="Pfam" id="PF01522">
    <property type="entry name" value="Polysacc_deac_1"/>
    <property type="match status" value="1"/>
</dbReference>
<evidence type="ECO:0000259" key="1">
    <source>
        <dbReference type="PROSITE" id="PS51677"/>
    </source>
</evidence>
<protein>
    <submittedName>
        <fullName evidence="2">Polysaccharide deacetylase family protein</fullName>
    </submittedName>
</protein>
<accession>A0ABZ0KYZ7</accession>
<dbReference type="CDD" id="cd10959">
    <property type="entry name" value="CE4_NodB_like_3"/>
    <property type="match status" value="1"/>
</dbReference>
<dbReference type="Gene3D" id="3.20.20.370">
    <property type="entry name" value="Glycoside hydrolase/deacetylase"/>
    <property type="match status" value="1"/>
</dbReference>
<feature type="domain" description="NodB homology" evidence="1">
    <location>
        <begin position="42"/>
        <end position="228"/>
    </location>
</feature>
<dbReference type="Proteomes" id="UP001303532">
    <property type="component" value="Chromosome"/>
</dbReference>
<keyword evidence="3" id="KW-1185">Reference proteome</keyword>
<dbReference type="PROSITE" id="PS51677">
    <property type="entry name" value="NODB"/>
    <property type="match status" value="1"/>
</dbReference>
<proteinExistence type="predicted"/>
<gene>
    <name evidence="2" type="ORF">PGH26_02620</name>
</gene>
<name>A0ABZ0KYZ7_9BACL</name>
<dbReference type="EMBL" id="CP116341">
    <property type="protein sequence ID" value="WOV84838.1"/>
    <property type="molecule type" value="Genomic_DNA"/>
</dbReference>
<evidence type="ECO:0000313" key="2">
    <source>
        <dbReference type="EMBL" id="WOV84838.1"/>
    </source>
</evidence>